<dbReference type="EMBL" id="CP002085">
    <property type="protein sequence ID" value="ADK84487.1"/>
    <property type="molecule type" value="Genomic_DNA"/>
</dbReference>
<accession>E1QIR4</accession>
<gene>
    <name evidence="1" type="ordered locus">Deba_1119</name>
</gene>
<dbReference type="OrthoDB" id="9837003at2"/>
<organism evidence="1 2">
    <name type="scientific">Desulfarculus baarsii (strain ATCC 33931 / DSM 2075 / LMG 7858 / VKM B-1802 / 2st14)</name>
    <dbReference type="NCBI Taxonomy" id="644282"/>
    <lineage>
        <taxon>Bacteria</taxon>
        <taxon>Pseudomonadati</taxon>
        <taxon>Thermodesulfobacteriota</taxon>
        <taxon>Desulfarculia</taxon>
        <taxon>Desulfarculales</taxon>
        <taxon>Desulfarculaceae</taxon>
        <taxon>Desulfarculus</taxon>
    </lineage>
</organism>
<proteinExistence type="predicted"/>
<dbReference type="RefSeq" id="WP_013257941.1">
    <property type="nucleotide sequence ID" value="NC_014365.1"/>
</dbReference>
<keyword evidence="2" id="KW-1185">Reference proteome</keyword>
<sequence length="226" mass="24675">MDTTKIIGQARSMAQRFSGGLKRQLRLPVFDFDDFLDVYDLPANGLGLSQYRDHCRRTWYLMQFLRQAGVEPQAVAVGGQAFARWAQATGQDLSDGHGRAHAVGDFVNDPAHAPSQCQHVSPMASLAVGSALATISLLGESPDQPEVVGVALHLRDGQVLEVFNVLTCDHTPEQAWGMVSGFLDGRKPRRVFQDQTVRRPEFCPDCGELLCNVASSRDVEQALGPA</sequence>
<dbReference type="HOGENOM" id="CLU_1223123_0_0_7"/>
<evidence type="ECO:0000313" key="1">
    <source>
        <dbReference type="EMBL" id="ADK84487.1"/>
    </source>
</evidence>
<dbReference type="Proteomes" id="UP000009047">
    <property type="component" value="Chromosome"/>
</dbReference>
<dbReference type="STRING" id="644282.Deba_1119"/>
<evidence type="ECO:0000313" key="2">
    <source>
        <dbReference type="Proteomes" id="UP000009047"/>
    </source>
</evidence>
<protein>
    <submittedName>
        <fullName evidence="1">Uncharacterized protein</fullName>
    </submittedName>
</protein>
<dbReference type="KEGG" id="dbr:Deba_1119"/>
<name>E1QIR4_DESB2</name>
<reference evidence="1 2" key="1">
    <citation type="journal article" date="2010" name="Stand. Genomic Sci.">
        <title>Complete genome sequence of Desulfarculus baarsii type strain (2st14).</title>
        <authorList>
            <person name="Sun H."/>
            <person name="Spring S."/>
            <person name="Lapidus A."/>
            <person name="Davenport K."/>
            <person name="Del Rio T.G."/>
            <person name="Tice H."/>
            <person name="Nolan M."/>
            <person name="Copeland A."/>
            <person name="Cheng J.F."/>
            <person name="Lucas S."/>
            <person name="Tapia R."/>
            <person name="Goodwin L."/>
            <person name="Pitluck S."/>
            <person name="Ivanova N."/>
            <person name="Pagani I."/>
            <person name="Mavromatis K."/>
            <person name="Ovchinnikova G."/>
            <person name="Pati A."/>
            <person name="Chen A."/>
            <person name="Palaniappan K."/>
            <person name="Hauser L."/>
            <person name="Chang Y.J."/>
            <person name="Jeffries C.D."/>
            <person name="Detter J.C."/>
            <person name="Han C."/>
            <person name="Rohde M."/>
            <person name="Brambilla E."/>
            <person name="Goker M."/>
            <person name="Woyke T."/>
            <person name="Bristow J."/>
            <person name="Eisen J.A."/>
            <person name="Markowitz V."/>
            <person name="Hugenholtz P."/>
            <person name="Kyrpides N.C."/>
            <person name="Klenk H.P."/>
            <person name="Land M."/>
        </authorList>
    </citation>
    <scope>NUCLEOTIDE SEQUENCE [LARGE SCALE GENOMIC DNA]</scope>
    <source>
        <strain evidence="2">ATCC 33931 / DSM 2075 / LMG 7858 / VKM B-1802 / 2st14</strain>
    </source>
</reference>
<dbReference type="AlphaFoldDB" id="E1QIR4"/>